<feature type="domain" description="F-box" evidence="2">
    <location>
        <begin position="38"/>
        <end position="88"/>
    </location>
</feature>
<evidence type="ECO:0000313" key="3">
    <source>
        <dbReference type="EMBL" id="PAV65782.1"/>
    </source>
</evidence>
<dbReference type="Proteomes" id="UP000218231">
    <property type="component" value="Unassembled WGS sequence"/>
</dbReference>
<feature type="compositionally biased region" description="Basic and acidic residues" evidence="1">
    <location>
        <begin position="196"/>
        <end position="205"/>
    </location>
</feature>
<proteinExistence type="predicted"/>
<dbReference type="EMBL" id="LIAE01010195">
    <property type="protein sequence ID" value="PAV65782.1"/>
    <property type="molecule type" value="Genomic_DNA"/>
</dbReference>
<name>A0A2A2JW17_9BILA</name>
<dbReference type="STRING" id="2018661.A0A2A2JW17"/>
<dbReference type="InterPro" id="IPR001810">
    <property type="entry name" value="F-box_dom"/>
</dbReference>
<sequence>MFQLNCRLVDCNANRGSATEKMSFLNLVSASTSSRALPLTILDFPDEVLSRIFLYCDPVSLTRCALVCHSWRKVVEEEENSGRIFRSRQRARIFVCDRRRAILEKLPTPKIDRFELSRSAASPHLGTNSPPSKVSSCDVYSEGPSSIFIEDQYANTAEPCWAYKFDFTFWTSNYEVTEVCMQNFCSFLEREHGKMEVGHKSDKSNESGGSSRANLLTPPSSNDSTVSLSSCHNSTAYHRLPSNQPSASYGHLDCLKEECISELQRLSATRIERLARSLHHIRPLHLIFRDHSFYQHRPTITLFWFTKLLRSSLRSLTLDCIQGESIIPLSRLFSLEGIDKLTVKQPSQRAAIRVNIELFVNWLNLDAKQRRPIQVELFNCRDITPQSLAHFVYKWRKTSEICMFKSIKIDCSSMRVADLVRELENPQGHYNAAEEDENWRPLTPPQPALGHGVSFYELEQKKKVLHLRHFKQHNAYIEYRIVNDTIILTCKREDMIRVKNNSTSSMSSVGCKSSSSHSKRKASQDEIYASRFIRSFIKRN</sequence>
<evidence type="ECO:0000313" key="4">
    <source>
        <dbReference type="Proteomes" id="UP000218231"/>
    </source>
</evidence>
<protein>
    <recommendedName>
        <fullName evidence="2">F-box domain-containing protein</fullName>
    </recommendedName>
</protein>
<feature type="region of interest" description="Disordered" evidence="1">
    <location>
        <begin position="501"/>
        <end position="522"/>
    </location>
</feature>
<feature type="compositionally biased region" description="Polar residues" evidence="1">
    <location>
        <begin position="206"/>
        <end position="227"/>
    </location>
</feature>
<dbReference type="SMART" id="SM00256">
    <property type="entry name" value="FBOX"/>
    <property type="match status" value="1"/>
</dbReference>
<dbReference type="CDD" id="cd09917">
    <property type="entry name" value="F-box_SF"/>
    <property type="match status" value="1"/>
</dbReference>
<feature type="compositionally biased region" description="Low complexity" evidence="1">
    <location>
        <begin position="502"/>
        <end position="516"/>
    </location>
</feature>
<dbReference type="PROSITE" id="PS50181">
    <property type="entry name" value="FBOX"/>
    <property type="match status" value="1"/>
</dbReference>
<dbReference type="AlphaFoldDB" id="A0A2A2JW17"/>
<evidence type="ECO:0000259" key="2">
    <source>
        <dbReference type="PROSITE" id="PS50181"/>
    </source>
</evidence>
<accession>A0A2A2JW17</accession>
<reference evidence="3 4" key="1">
    <citation type="journal article" date="2017" name="Curr. Biol.">
        <title>Genome architecture and evolution of a unichromosomal asexual nematode.</title>
        <authorList>
            <person name="Fradin H."/>
            <person name="Zegar C."/>
            <person name="Gutwein M."/>
            <person name="Lucas J."/>
            <person name="Kovtun M."/>
            <person name="Corcoran D."/>
            <person name="Baugh L.R."/>
            <person name="Kiontke K."/>
            <person name="Gunsalus K."/>
            <person name="Fitch D.H."/>
            <person name="Piano F."/>
        </authorList>
    </citation>
    <scope>NUCLEOTIDE SEQUENCE [LARGE SCALE GENOMIC DNA]</scope>
    <source>
        <strain evidence="3">PF1309</strain>
    </source>
</reference>
<dbReference type="SUPFAM" id="SSF81383">
    <property type="entry name" value="F-box domain"/>
    <property type="match status" value="1"/>
</dbReference>
<evidence type="ECO:0000256" key="1">
    <source>
        <dbReference type="SAM" id="MobiDB-lite"/>
    </source>
</evidence>
<dbReference type="OrthoDB" id="5799818at2759"/>
<organism evidence="3 4">
    <name type="scientific">Diploscapter pachys</name>
    <dbReference type="NCBI Taxonomy" id="2018661"/>
    <lineage>
        <taxon>Eukaryota</taxon>
        <taxon>Metazoa</taxon>
        <taxon>Ecdysozoa</taxon>
        <taxon>Nematoda</taxon>
        <taxon>Chromadorea</taxon>
        <taxon>Rhabditida</taxon>
        <taxon>Rhabditina</taxon>
        <taxon>Rhabditomorpha</taxon>
        <taxon>Rhabditoidea</taxon>
        <taxon>Rhabditidae</taxon>
        <taxon>Diploscapter</taxon>
    </lineage>
</organism>
<comment type="caution">
    <text evidence="3">The sequence shown here is derived from an EMBL/GenBank/DDBJ whole genome shotgun (WGS) entry which is preliminary data.</text>
</comment>
<dbReference type="Pfam" id="PF12937">
    <property type="entry name" value="F-box-like"/>
    <property type="match status" value="1"/>
</dbReference>
<gene>
    <name evidence="3" type="ORF">WR25_23236</name>
</gene>
<dbReference type="InterPro" id="IPR036047">
    <property type="entry name" value="F-box-like_dom_sf"/>
</dbReference>
<keyword evidence="4" id="KW-1185">Reference proteome</keyword>
<dbReference type="Gene3D" id="1.20.1280.50">
    <property type="match status" value="1"/>
</dbReference>
<feature type="region of interest" description="Disordered" evidence="1">
    <location>
        <begin position="196"/>
        <end position="227"/>
    </location>
</feature>